<name>A0A0L0HAQ9_SPIPD</name>
<dbReference type="EMBL" id="KQ257460">
    <property type="protein sequence ID" value="KNC98640.1"/>
    <property type="molecule type" value="Genomic_DNA"/>
</dbReference>
<dbReference type="Proteomes" id="UP000053201">
    <property type="component" value="Unassembled WGS sequence"/>
</dbReference>
<gene>
    <name evidence="3" type="ORF">SPPG_06320</name>
</gene>
<dbReference type="FunCoup" id="A0A0L0HAQ9">
    <property type="interactions" value="8"/>
</dbReference>
<proteinExistence type="predicted"/>
<dbReference type="InterPro" id="IPR013859">
    <property type="entry name" value="Ssr4_N"/>
</dbReference>
<reference evidence="3 4" key="1">
    <citation type="submission" date="2009-08" db="EMBL/GenBank/DDBJ databases">
        <title>The Genome Sequence of Spizellomyces punctatus strain DAOM BR117.</title>
        <authorList>
            <consortium name="The Broad Institute Genome Sequencing Platform"/>
            <person name="Russ C."/>
            <person name="Cuomo C."/>
            <person name="Shea T."/>
            <person name="Young S.K."/>
            <person name="Zeng Q."/>
            <person name="Koehrsen M."/>
            <person name="Haas B."/>
            <person name="Borodovsky M."/>
            <person name="Guigo R."/>
            <person name="Alvarado L."/>
            <person name="Berlin A."/>
            <person name="Bochicchio J."/>
            <person name="Borenstein D."/>
            <person name="Chapman S."/>
            <person name="Chen Z."/>
            <person name="Engels R."/>
            <person name="Freedman E."/>
            <person name="Gellesch M."/>
            <person name="Goldberg J."/>
            <person name="Griggs A."/>
            <person name="Gujja S."/>
            <person name="Heiman D."/>
            <person name="Hepburn T."/>
            <person name="Howarth C."/>
            <person name="Jen D."/>
            <person name="Larson L."/>
            <person name="Lewis B."/>
            <person name="Mehta T."/>
            <person name="Park D."/>
            <person name="Pearson M."/>
            <person name="Roberts A."/>
            <person name="Saif S."/>
            <person name="Shenoy N."/>
            <person name="Sisk P."/>
            <person name="Stolte C."/>
            <person name="Sykes S."/>
            <person name="Thomson T."/>
            <person name="Walk T."/>
            <person name="White J."/>
            <person name="Yandava C."/>
            <person name="Burger G."/>
            <person name="Gray M.W."/>
            <person name="Holland P.W.H."/>
            <person name="King N."/>
            <person name="Lang F.B.F."/>
            <person name="Roger A.J."/>
            <person name="Ruiz-Trillo I."/>
            <person name="Lander E."/>
            <person name="Nusbaum C."/>
        </authorList>
    </citation>
    <scope>NUCLEOTIDE SEQUENCE [LARGE SCALE GENOMIC DNA]</scope>
    <source>
        <strain evidence="3 4">DAOM BR117</strain>
    </source>
</reference>
<dbReference type="InParanoid" id="A0A0L0HAQ9"/>
<dbReference type="GeneID" id="27689638"/>
<dbReference type="OrthoDB" id="5321006at2759"/>
<dbReference type="eggNOG" id="ENOG502S7WA">
    <property type="taxonomic scope" value="Eukaryota"/>
</dbReference>
<evidence type="ECO:0000259" key="2">
    <source>
        <dbReference type="Pfam" id="PF20497"/>
    </source>
</evidence>
<keyword evidence="4" id="KW-1185">Reference proteome</keyword>
<accession>A0A0L0HAQ9</accession>
<evidence type="ECO:0000313" key="3">
    <source>
        <dbReference type="EMBL" id="KNC98640.1"/>
    </source>
</evidence>
<feature type="domain" description="SWI/SNF and RSC complexes subunit Ssr4 N-terminal" evidence="1">
    <location>
        <begin position="16"/>
        <end position="129"/>
    </location>
</feature>
<dbReference type="RefSeq" id="XP_016606680.1">
    <property type="nucleotide sequence ID" value="XM_016754536.1"/>
</dbReference>
<organism evidence="3 4">
    <name type="scientific">Spizellomyces punctatus (strain DAOM BR117)</name>
    <dbReference type="NCBI Taxonomy" id="645134"/>
    <lineage>
        <taxon>Eukaryota</taxon>
        <taxon>Fungi</taxon>
        <taxon>Fungi incertae sedis</taxon>
        <taxon>Chytridiomycota</taxon>
        <taxon>Chytridiomycota incertae sedis</taxon>
        <taxon>Chytridiomycetes</taxon>
        <taxon>Spizellomycetales</taxon>
        <taxon>Spizellomycetaceae</taxon>
        <taxon>Spizellomyces</taxon>
    </lineage>
</organism>
<dbReference type="Pfam" id="PF20497">
    <property type="entry name" value="SWI-SNF_Ssr4_C"/>
    <property type="match status" value="1"/>
</dbReference>
<dbReference type="Pfam" id="PF08549">
    <property type="entry name" value="SWI-SNF_Ssr4_N"/>
    <property type="match status" value="1"/>
</dbReference>
<dbReference type="VEuPathDB" id="FungiDB:SPPG_06320"/>
<dbReference type="AlphaFoldDB" id="A0A0L0HAQ9"/>
<evidence type="ECO:0000259" key="1">
    <source>
        <dbReference type="Pfam" id="PF08549"/>
    </source>
</evidence>
<dbReference type="GO" id="GO:0006338">
    <property type="term" value="P:chromatin remodeling"/>
    <property type="evidence" value="ECO:0007669"/>
    <property type="project" value="InterPro"/>
</dbReference>
<protein>
    <submittedName>
        <fullName evidence="3">Uncharacterized protein</fullName>
    </submittedName>
</protein>
<evidence type="ECO:0000313" key="4">
    <source>
        <dbReference type="Proteomes" id="UP000053201"/>
    </source>
</evidence>
<sequence length="319" mass="35807">MFKKLTTNFAPQRGAPLSPDRAAEILHKAASLVDQTSFEWIIVDKPVDGSIFVFQLHPSEPLPEDGYGWMDDEAAFRTIVVDKEMEIISRSQGFGYGDKVAHMTRRRYRLVHSDLQLMHYLQMPDPARHVPVHPQLIKAPPRDPATLPNLTARGPPPPQMVPPYGMAQRGMAGADPAHYKHLGHRKRGRIKTSMQPRAFLEDDHDPSGDELDGSVSRAVALERYKRNHEFIDMIFSPYPIASIIPPQIISDTSADRLEGLKRQQVEVGEEMGKLARSNADEIKEFQEKSKKLSKAIDVIKHAKSLQELDALEAGTTAEL</sequence>
<dbReference type="InterPro" id="IPR046464">
    <property type="entry name" value="SWI-SNF_Ssr4_C"/>
</dbReference>
<dbReference type="OMA" id="QICTARF"/>
<feature type="domain" description="SWI/SNF and RSC complexes subunit Ssr4 C-terminal" evidence="2">
    <location>
        <begin position="201"/>
        <end position="247"/>
    </location>
</feature>